<dbReference type="Proteomes" id="UP001454036">
    <property type="component" value="Unassembled WGS sequence"/>
</dbReference>
<dbReference type="AlphaFoldDB" id="A0AAV3PIZ5"/>
<evidence type="ECO:0000313" key="1">
    <source>
        <dbReference type="EMBL" id="GAA0150153.1"/>
    </source>
</evidence>
<organism evidence="1 2">
    <name type="scientific">Lithospermum erythrorhizon</name>
    <name type="common">Purple gromwell</name>
    <name type="synonym">Lithospermum officinale var. erythrorhizon</name>
    <dbReference type="NCBI Taxonomy" id="34254"/>
    <lineage>
        <taxon>Eukaryota</taxon>
        <taxon>Viridiplantae</taxon>
        <taxon>Streptophyta</taxon>
        <taxon>Embryophyta</taxon>
        <taxon>Tracheophyta</taxon>
        <taxon>Spermatophyta</taxon>
        <taxon>Magnoliopsida</taxon>
        <taxon>eudicotyledons</taxon>
        <taxon>Gunneridae</taxon>
        <taxon>Pentapetalae</taxon>
        <taxon>asterids</taxon>
        <taxon>lamiids</taxon>
        <taxon>Boraginales</taxon>
        <taxon>Boraginaceae</taxon>
        <taxon>Boraginoideae</taxon>
        <taxon>Lithospermeae</taxon>
        <taxon>Lithospermum</taxon>
    </lineage>
</organism>
<accession>A0AAV3PIZ5</accession>
<evidence type="ECO:0000313" key="2">
    <source>
        <dbReference type="Proteomes" id="UP001454036"/>
    </source>
</evidence>
<comment type="caution">
    <text evidence="1">The sequence shown here is derived from an EMBL/GenBank/DDBJ whole genome shotgun (WGS) entry which is preliminary data.</text>
</comment>
<name>A0AAV3PIZ5_LITER</name>
<proteinExistence type="predicted"/>
<keyword evidence="2" id="KW-1185">Reference proteome</keyword>
<reference evidence="1 2" key="1">
    <citation type="submission" date="2024-01" db="EMBL/GenBank/DDBJ databases">
        <title>The complete chloroplast genome sequence of Lithospermum erythrorhizon: insights into the phylogenetic relationship among Boraginaceae species and the maternal lineages of purple gromwells.</title>
        <authorList>
            <person name="Okada T."/>
            <person name="Watanabe K."/>
        </authorList>
    </citation>
    <scope>NUCLEOTIDE SEQUENCE [LARGE SCALE GENOMIC DNA]</scope>
</reference>
<sequence length="101" mass="11212">MVEARVERAVARFAAQTAEVEVKRLKVQVADLHAQHRVVGPPFSWNVVGAILTEFVLNYQDQVPDLPSLLEAYKQRFPRGCLASVPPIFLPSPSKSQDASK</sequence>
<dbReference type="EMBL" id="BAABME010001536">
    <property type="protein sequence ID" value="GAA0150153.1"/>
    <property type="molecule type" value="Genomic_DNA"/>
</dbReference>
<gene>
    <name evidence="1" type="ORF">LIER_09156</name>
</gene>
<protein>
    <submittedName>
        <fullName evidence="1">Uncharacterized protein</fullName>
    </submittedName>
</protein>